<dbReference type="RefSeq" id="WP_080050630.1">
    <property type="nucleotide sequence ID" value="NZ_CP020100.1"/>
</dbReference>
<dbReference type="KEGG" id="ppha:BVH74_13820"/>
<reference evidence="1 2" key="1">
    <citation type="submission" date="2017-03" db="EMBL/GenBank/DDBJ databases">
        <title>Complete genome sequence of the novel DNRA strain Pseudomonas sp. S-6-2 isolated from Chinese polluted river sediment. Journal of Biotechnology.</title>
        <authorList>
            <person name="Li J."/>
            <person name="Xiang F."/>
            <person name="Wang L."/>
            <person name="Xi L."/>
            <person name="Liu J."/>
        </authorList>
    </citation>
    <scope>NUCLEOTIDE SEQUENCE [LARGE SCALE GENOMIC DNA]</scope>
    <source>
        <strain evidence="1 2">S-6-2</strain>
    </source>
</reference>
<sequence length="238" mass="25451">MSKLNLKKIPSRANVQELRSILKSHATNLQSLRKSLTDAREIAQKRAMEEVSKITMTAQERQTFAKRKADTLVAAQRAAAKETAERLAKDLATARNVLELGKGVYDNPFSALDAATLGSPRRATYTQNLASAGPVALKNAAERAASLGDAELAAAVIAVVSGMPTDKRPFHPAAVLDIFPEEHEVFAPMVEFEEAEAALADGLSLYGEVVNGTTNPTARIERALRDREAAAGAEGGDE</sequence>
<protein>
    <submittedName>
        <fullName evidence="1">Uncharacterized protein</fullName>
    </submittedName>
</protein>
<dbReference type="AlphaFoldDB" id="A0A1V0B788"/>
<evidence type="ECO:0000313" key="2">
    <source>
        <dbReference type="Proteomes" id="UP000243488"/>
    </source>
</evidence>
<dbReference type="STRING" id="1931241.BVH74_13820"/>
<keyword evidence="2" id="KW-1185">Reference proteome</keyword>
<accession>A0A1V0B788</accession>
<proteinExistence type="predicted"/>
<name>A0A1V0B788_9GAMM</name>
<gene>
    <name evidence="1" type="ORF">BVH74_13820</name>
</gene>
<evidence type="ECO:0000313" key="1">
    <source>
        <dbReference type="EMBL" id="AQZ95760.1"/>
    </source>
</evidence>
<dbReference type="EMBL" id="CP020100">
    <property type="protein sequence ID" value="AQZ95760.1"/>
    <property type="molecule type" value="Genomic_DNA"/>
</dbReference>
<organism evidence="1 2">
    <name type="scientific">Halopseudomonas phragmitis</name>
    <dbReference type="NCBI Taxonomy" id="1931241"/>
    <lineage>
        <taxon>Bacteria</taxon>
        <taxon>Pseudomonadati</taxon>
        <taxon>Pseudomonadota</taxon>
        <taxon>Gammaproteobacteria</taxon>
        <taxon>Pseudomonadales</taxon>
        <taxon>Pseudomonadaceae</taxon>
        <taxon>Halopseudomonas</taxon>
    </lineage>
</organism>
<dbReference type="Proteomes" id="UP000243488">
    <property type="component" value="Chromosome"/>
</dbReference>